<dbReference type="Gene3D" id="3.10.28.10">
    <property type="entry name" value="Homing endonucleases"/>
    <property type="match status" value="1"/>
</dbReference>
<name>A0A2K9YRX8_HAELA</name>
<keyword evidence="1" id="KW-0934">Plastid</keyword>
<dbReference type="EMBL" id="MG677935">
    <property type="protein sequence ID" value="AUW36507.1"/>
    <property type="molecule type" value="Genomic_DNA"/>
</dbReference>
<organism evidence="1">
    <name type="scientific">Haematococcus lacustris</name>
    <name type="common">Green alga</name>
    <name type="synonym">Haematococcus pluvialis</name>
    <dbReference type="NCBI Taxonomy" id="44745"/>
    <lineage>
        <taxon>Eukaryota</taxon>
        <taxon>Viridiplantae</taxon>
        <taxon>Chlorophyta</taxon>
        <taxon>core chlorophytes</taxon>
        <taxon>Chlorophyceae</taxon>
        <taxon>CS clade</taxon>
        <taxon>Chlamydomonadales</taxon>
        <taxon>Haematococcaceae</taxon>
        <taxon>Haematococcus</taxon>
    </lineage>
</organism>
<evidence type="ECO:0008006" key="2">
    <source>
        <dbReference type="Google" id="ProtNLM"/>
    </source>
</evidence>
<accession>A0A2K9YRX8</accession>
<geneLocation type="chloroplast" evidence="1"/>
<gene>
    <name evidence="1" type="ORF">SG3EUKT976172.1</name>
</gene>
<dbReference type="SUPFAM" id="SSF55608">
    <property type="entry name" value="Homing endonucleases"/>
    <property type="match status" value="1"/>
</dbReference>
<dbReference type="AlphaFoldDB" id="A0A2K9YRX8"/>
<evidence type="ECO:0000313" key="1">
    <source>
        <dbReference type="EMBL" id="AUW36507.1"/>
    </source>
</evidence>
<dbReference type="InterPro" id="IPR027434">
    <property type="entry name" value="Homing_endonucl"/>
</dbReference>
<reference evidence="1" key="1">
    <citation type="submission" date="2017-12" db="EMBL/GenBank/DDBJ databases">
        <authorList>
            <person name="Hurst M.R.H."/>
        </authorList>
    </citation>
    <scope>NUCLEOTIDE SEQUENCE</scope>
    <source>
        <strain evidence="1">UTEX 2505</strain>
    </source>
</reference>
<sequence length="108" mass="12188">MLARFKAKKVNYLTCGGSSETTREAVTGNLREFEFSDYEKHKPAHVKKLDINFLTWLVGFIEGDGSFWSSALKEAELPVGKKTSETSLVETIETIEKKSTLPKGLWLF</sequence>
<keyword evidence="1" id="KW-0150">Chloroplast</keyword>
<protein>
    <recommendedName>
        <fullName evidence="2">Homing endonuclease LAGLIDADG domain-containing protein</fullName>
    </recommendedName>
</protein>
<proteinExistence type="predicted"/>